<gene>
    <name evidence="2" type="ORF">GGR12_000625</name>
</gene>
<name>A0A7W6JAY5_9CAUL</name>
<dbReference type="Proteomes" id="UP000529946">
    <property type="component" value="Unassembled WGS sequence"/>
</dbReference>
<reference evidence="2 3" key="1">
    <citation type="submission" date="2020-08" db="EMBL/GenBank/DDBJ databases">
        <title>Genomic Encyclopedia of Type Strains, Phase IV (KMG-IV): sequencing the most valuable type-strain genomes for metagenomic binning, comparative biology and taxonomic classification.</title>
        <authorList>
            <person name="Goeker M."/>
        </authorList>
    </citation>
    <scope>NUCLEOTIDE SEQUENCE [LARGE SCALE GENOMIC DNA]</scope>
    <source>
        <strain evidence="2 3">DSM 23960</strain>
    </source>
</reference>
<evidence type="ECO:0008006" key="4">
    <source>
        <dbReference type="Google" id="ProtNLM"/>
    </source>
</evidence>
<keyword evidence="3" id="KW-1185">Reference proteome</keyword>
<protein>
    <recommendedName>
        <fullName evidence="4">YcxB-like protein domain-containing protein</fullName>
    </recommendedName>
</protein>
<evidence type="ECO:0000313" key="3">
    <source>
        <dbReference type="Proteomes" id="UP000529946"/>
    </source>
</evidence>
<keyword evidence="1" id="KW-0812">Transmembrane</keyword>
<accession>A0A7W6JAY5</accession>
<dbReference type="EMBL" id="JACIDM010000001">
    <property type="protein sequence ID" value="MBB4081786.1"/>
    <property type="molecule type" value="Genomic_DNA"/>
</dbReference>
<dbReference type="AlphaFoldDB" id="A0A7W6JAY5"/>
<keyword evidence="1" id="KW-1133">Transmembrane helix</keyword>
<sequence>MIEVKGVVPVPAGFRPVRALGPLRWLIKLPDLVVLGLPLVMVAVAVRVADGVGFLLFMTVLIGIVVWIVANSIVRRVAAGQWRKSPTWPLANDWHLDDGGVTITDGAFKLTMKWEAIIAVREERDRFLFHGTPVSANALPIQFLDAGRNQIGDIRALVAKVTAEGRLGRGVD</sequence>
<comment type="caution">
    <text evidence="2">The sequence shown here is derived from an EMBL/GenBank/DDBJ whole genome shotgun (WGS) entry which is preliminary data.</text>
</comment>
<proteinExistence type="predicted"/>
<feature type="transmembrane region" description="Helical" evidence="1">
    <location>
        <begin position="25"/>
        <end position="46"/>
    </location>
</feature>
<organism evidence="2 3">
    <name type="scientific">Brevundimonas lenta</name>
    <dbReference type="NCBI Taxonomy" id="424796"/>
    <lineage>
        <taxon>Bacteria</taxon>
        <taxon>Pseudomonadati</taxon>
        <taxon>Pseudomonadota</taxon>
        <taxon>Alphaproteobacteria</taxon>
        <taxon>Caulobacterales</taxon>
        <taxon>Caulobacteraceae</taxon>
        <taxon>Brevundimonas</taxon>
    </lineage>
</organism>
<feature type="transmembrane region" description="Helical" evidence="1">
    <location>
        <begin position="52"/>
        <end position="74"/>
    </location>
</feature>
<evidence type="ECO:0000256" key="1">
    <source>
        <dbReference type="SAM" id="Phobius"/>
    </source>
</evidence>
<evidence type="ECO:0000313" key="2">
    <source>
        <dbReference type="EMBL" id="MBB4081786.1"/>
    </source>
</evidence>
<keyword evidence="1" id="KW-0472">Membrane</keyword>
<dbReference type="RefSeq" id="WP_183202824.1">
    <property type="nucleotide sequence ID" value="NZ_BAAAER010000005.1"/>
</dbReference>